<feature type="coiled-coil region" evidence="1">
    <location>
        <begin position="1"/>
        <end position="31"/>
    </location>
</feature>
<reference evidence="2 3" key="1">
    <citation type="submission" date="2018-06" db="EMBL/GenBank/DDBJ databases">
        <authorList>
            <consortium name="Pathogen Informatics"/>
            <person name="Doyle S."/>
        </authorList>
    </citation>
    <scope>NUCLEOTIDE SEQUENCE [LARGE SCALE GENOMIC DNA]</scope>
    <source>
        <strain evidence="2 3">NCTC13149</strain>
    </source>
</reference>
<dbReference type="Proteomes" id="UP000255517">
    <property type="component" value="Unassembled WGS sequence"/>
</dbReference>
<organism evidence="2 3">
    <name type="scientific">Peptoniphilus lacrimalis</name>
    <dbReference type="NCBI Taxonomy" id="33031"/>
    <lineage>
        <taxon>Bacteria</taxon>
        <taxon>Bacillati</taxon>
        <taxon>Bacillota</taxon>
        <taxon>Tissierellia</taxon>
        <taxon>Tissierellales</taxon>
        <taxon>Peptoniphilaceae</taxon>
        <taxon>Peptoniphilus</taxon>
    </lineage>
</organism>
<dbReference type="EMBL" id="UGSZ01000001">
    <property type="protein sequence ID" value="SUB57748.1"/>
    <property type="molecule type" value="Genomic_DNA"/>
</dbReference>
<dbReference type="AlphaFoldDB" id="A0A379C6M8"/>
<protein>
    <submittedName>
        <fullName evidence="2">Uncharacterized protein</fullName>
    </submittedName>
</protein>
<dbReference type="OrthoDB" id="7624726at2"/>
<evidence type="ECO:0000313" key="3">
    <source>
        <dbReference type="Proteomes" id="UP000255517"/>
    </source>
</evidence>
<keyword evidence="1" id="KW-0175">Coiled coil</keyword>
<name>A0A379C6M8_9FIRM</name>
<accession>A0A379C6M8</accession>
<evidence type="ECO:0000313" key="2">
    <source>
        <dbReference type="EMBL" id="SUB57748.1"/>
    </source>
</evidence>
<evidence type="ECO:0000256" key="1">
    <source>
        <dbReference type="SAM" id="Coils"/>
    </source>
</evidence>
<proteinExistence type="predicted"/>
<gene>
    <name evidence="2" type="ORF">NCTC13149_01605</name>
</gene>
<sequence length="77" mass="9422">MKDEREMVHLLEQMNQNLEKLINQFELSLKIQFCSAFLIDRPAWLRQFPSEFLDLHNELRLELVQEFLNLFQIELED</sequence>
<dbReference type="RefSeq" id="WP_019035300.1">
    <property type="nucleotide sequence ID" value="NZ_JASOSY010000005.1"/>
</dbReference>